<dbReference type="Proteomes" id="UP000054560">
    <property type="component" value="Unassembled WGS sequence"/>
</dbReference>
<sequence length="88" mass="10273">MNTQPNPERDLLSQDSSTKRTQNDLDIPETDEPITKTPRVDEESDTRMEAYVAALEKKSLARDAEREERMQAMINLRDHIIRDPNFED</sequence>
<dbReference type="EMBL" id="KQ241813">
    <property type="protein sequence ID" value="KNC83730.1"/>
    <property type="molecule type" value="Genomic_DNA"/>
</dbReference>
<evidence type="ECO:0000313" key="3">
    <source>
        <dbReference type="Proteomes" id="UP000054560"/>
    </source>
</evidence>
<evidence type="ECO:0000313" key="2">
    <source>
        <dbReference type="EMBL" id="KNC83730.1"/>
    </source>
</evidence>
<gene>
    <name evidence="2" type="ORF">SARC_04035</name>
</gene>
<evidence type="ECO:0000256" key="1">
    <source>
        <dbReference type="SAM" id="MobiDB-lite"/>
    </source>
</evidence>
<accession>A0A0L0G3V9</accession>
<feature type="region of interest" description="Disordered" evidence="1">
    <location>
        <begin position="1"/>
        <end position="45"/>
    </location>
</feature>
<protein>
    <submittedName>
        <fullName evidence="2">Uncharacterized protein</fullName>
    </submittedName>
</protein>
<dbReference type="GeneID" id="25904539"/>
<dbReference type="AlphaFoldDB" id="A0A0L0G3V9"/>
<dbReference type="RefSeq" id="XP_014157632.1">
    <property type="nucleotide sequence ID" value="XM_014302157.1"/>
</dbReference>
<keyword evidence="3" id="KW-1185">Reference proteome</keyword>
<proteinExistence type="predicted"/>
<feature type="compositionally biased region" description="Basic and acidic residues" evidence="1">
    <location>
        <begin position="7"/>
        <end position="23"/>
    </location>
</feature>
<name>A0A0L0G3V9_9EUKA</name>
<organism evidence="2 3">
    <name type="scientific">Sphaeroforma arctica JP610</name>
    <dbReference type="NCBI Taxonomy" id="667725"/>
    <lineage>
        <taxon>Eukaryota</taxon>
        <taxon>Ichthyosporea</taxon>
        <taxon>Ichthyophonida</taxon>
        <taxon>Sphaeroforma</taxon>
    </lineage>
</organism>
<reference evidence="2 3" key="1">
    <citation type="submission" date="2011-02" db="EMBL/GenBank/DDBJ databases">
        <title>The Genome Sequence of Sphaeroforma arctica JP610.</title>
        <authorList>
            <consortium name="The Broad Institute Genome Sequencing Platform"/>
            <person name="Russ C."/>
            <person name="Cuomo C."/>
            <person name="Young S.K."/>
            <person name="Zeng Q."/>
            <person name="Gargeya S."/>
            <person name="Alvarado L."/>
            <person name="Berlin A."/>
            <person name="Chapman S.B."/>
            <person name="Chen Z."/>
            <person name="Freedman E."/>
            <person name="Gellesch M."/>
            <person name="Goldberg J."/>
            <person name="Griggs A."/>
            <person name="Gujja S."/>
            <person name="Heilman E."/>
            <person name="Heiman D."/>
            <person name="Howarth C."/>
            <person name="Mehta T."/>
            <person name="Neiman D."/>
            <person name="Pearson M."/>
            <person name="Roberts A."/>
            <person name="Saif S."/>
            <person name="Shea T."/>
            <person name="Shenoy N."/>
            <person name="Sisk P."/>
            <person name="Stolte C."/>
            <person name="Sykes S."/>
            <person name="White J."/>
            <person name="Yandava C."/>
            <person name="Burger G."/>
            <person name="Gray M.W."/>
            <person name="Holland P.W.H."/>
            <person name="King N."/>
            <person name="Lang F.B.F."/>
            <person name="Roger A.J."/>
            <person name="Ruiz-Trillo I."/>
            <person name="Haas B."/>
            <person name="Nusbaum C."/>
            <person name="Birren B."/>
        </authorList>
    </citation>
    <scope>NUCLEOTIDE SEQUENCE [LARGE SCALE GENOMIC DNA]</scope>
    <source>
        <strain evidence="2 3">JP610</strain>
    </source>
</reference>